<dbReference type="Proteomes" id="UP000712600">
    <property type="component" value="Unassembled WGS sequence"/>
</dbReference>
<proteinExistence type="predicted"/>
<dbReference type="PANTHER" id="PTHR48258">
    <property type="entry name" value="DUF4218 DOMAIN-CONTAINING PROTEIN-RELATED"/>
    <property type="match status" value="1"/>
</dbReference>
<dbReference type="EMBL" id="QGKX02000996">
    <property type="protein sequence ID" value="KAF3556198.1"/>
    <property type="molecule type" value="Genomic_DNA"/>
</dbReference>
<comment type="caution">
    <text evidence="1">The sequence shown here is derived from an EMBL/GenBank/DDBJ whole genome shotgun (WGS) entry which is preliminary data.</text>
</comment>
<evidence type="ECO:0000313" key="1">
    <source>
        <dbReference type="EMBL" id="KAF3556198.1"/>
    </source>
</evidence>
<dbReference type="AlphaFoldDB" id="A0A8S9QY15"/>
<name>A0A8S9QY15_BRACR</name>
<organism evidence="1 2">
    <name type="scientific">Brassica cretica</name>
    <name type="common">Mustard</name>
    <dbReference type="NCBI Taxonomy" id="69181"/>
    <lineage>
        <taxon>Eukaryota</taxon>
        <taxon>Viridiplantae</taxon>
        <taxon>Streptophyta</taxon>
        <taxon>Embryophyta</taxon>
        <taxon>Tracheophyta</taxon>
        <taxon>Spermatophyta</taxon>
        <taxon>Magnoliopsida</taxon>
        <taxon>eudicotyledons</taxon>
        <taxon>Gunneridae</taxon>
        <taxon>Pentapetalae</taxon>
        <taxon>rosids</taxon>
        <taxon>malvids</taxon>
        <taxon>Brassicales</taxon>
        <taxon>Brassicaceae</taxon>
        <taxon>Brassiceae</taxon>
        <taxon>Brassica</taxon>
    </lineage>
</organism>
<gene>
    <name evidence="1" type="ORF">F2Q69_00015004</name>
</gene>
<evidence type="ECO:0000313" key="2">
    <source>
        <dbReference type="Proteomes" id="UP000712600"/>
    </source>
</evidence>
<accession>A0A8S9QY15</accession>
<sequence>MFCSMRELRLTYTHATEEELEQLRQNGFVRWLFNYVTESLTRGEVFDDWICEFVRGLNYVVKSYPKYCTRGYAFTRKGHSRTTYDAGVSSSSGDDVYYDNIKEILEIQYPGMVCYISYPRVTYRDDPWITVTLINSRGRVHGSCDNEPLQPSSTSNVSPVENSENVELIVDLSEFGDDAVVHS</sequence>
<protein>
    <submittedName>
        <fullName evidence="1">Uncharacterized protein</fullName>
    </submittedName>
</protein>
<reference evidence="1" key="1">
    <citation type="submission" date="2019-12" db="EMBL/GenBank/DDBJ databases">
        <title>Genome sequencing and annotation of Brassica cretica.</title>
        <authorList>
            <person name="Studholme D.J."/>
            <person name="Sarris P."/>
        </authorList>
    </citation>
    <scope>NUCLEOTIDE SEQUENCE</scope>
    <source>
        <strain evidence="1">PFS-109/04</strain>
        <tissue evidence="1">Leaf</tissue>
    </source>
</reference>